<name>A0A832H2E4_9CYAN</name>
<feature type="coiled-coil region" evidence="1">
    <location>
        <begin position="101"/>
        <end position="187"/>
    </location>
</feature>
<proteinExistence type="predicted"/>
<dbReference type="EMBL" id="DSRD01000427">
    <property type="protein sequence ID" value="HGW93942.1"/>
    <property type="molecule type" value="Genomic_DNA"/>
</dbReference>
<comment type="caution">
    <text evidence="2">The sequence shown here is derived from an EMBL/GenBank/DDBJ whole genome shotgun (WGS) entry which is preliminary data.</text>
</comment>
<reference evidence="2" key="1">
    <citation type="journal article" date="2020" name="mSystems">
        <title>Genome- and Community-Level Interaction Insights into Carbon Utilization and Element Cycling Functions of Hydrothermarchaeota in Hydrothermal Sediment.</title>
        <authorList>
            <person name="Zhou Z."/>
            <person name="Liu Y."/>
            <person name="Xu W."/>
            <person name="Pan J."/>
            <person name="Luo Z.H."/>
            <person name="Li M."/>
        </authorList>
    </citation>
    <scope>NUCLEOTIDE SEQUENCE [LARGE SCALE GENOMIC DNA]</scope>
    <source>
        <strain evidence="2">SpSt-402</strain>
    </source>
</reference>
<dbReference type="AlphaFoldDB" id="A0A832H2E4"/>
<evidence type="ECO:0000313" key="2">
    <source>
        <dbReference type="EMBL" id="HGW93942.1"/>
    </source>
</evidence>
<evidence type="ECO:0000256" key="1">
    <source>
        <dbReference type="SAM" id="Coils"/>
    </source>
</evidence>
<protein>
    <submittedName>
        <fullName evidence="2">Uncharacterized protein</fullName>
    </submittedName>
</protein>
<sequence>MLHLAQVEKLAPPDKAGLRLLARQRSEYSWTVVPEQELLPIEQLPEYGEGALVLVTLSETRQIQHIEGAGNWIIGIIQTFLRNGITPTFLQEESERAEHWRQTLTLQSQDLDRRALELEARREQIEQLEEALKREKKQMELLANQYKEQTQELDRRTVELEALKEQVAQLEEALRHEKHQKDELLAQSQLKANPSN</sequence>
<keyword evidence="1" id="KW-0175">Coiled coil</keyword>
<gene>
    <name evidence="2" type="ORF">ENR47_06635</name>
</gene>
<organism evidence="2">
    <name type="scientific">Oscillatoriales cyanobacterium SpSt-402</name>
    <dbReference type="NCBI Taxonomy" id="2282168"/>
    <lineage>
        <taxon>Bacteria</taxon>
        <taxon>Bacillati</taxon>
        <taxon>Cyanobacteriota</taxon>
        <taxon>Cyanophyceae</taxon>
        <taxon>Oscillatoriophycideae</taxon>
        <taxon>Oscillatoriales</taxon>
    </lineage>
</organism>
<accession>A0A832H2E4</accession>